<evidence type="ECO:0000313" key="1">
    <source>
        <dbReference type="EMBL" id="KGG20906.1"/>
    </source>
</evidence>
<dbReference type="EMBL" id="JNAX01000010">
    <property type="protein sequence ID" value="KGG20906.1"/>
    <property type="molecule type" value="Genomic_DNA"/>
</dbReference>
<proteinExistence type="predicted"/>
<accession>A0A0A2C3H7</accession>
<name>A0A0A2C3H7_PROMR</name>
<comment type="caution">
    <text evidence="1">The sequence shown here is derived from an EMBL/GenBank/DDBJ whole genome shotgun (WGS) entry which is preliminary data.</text>
</comment>
<dbReference type="Proteomes" id="UP000030392">
    <property type="component" value="Unassembled WGS sequence"/>
</dbReference>
<protein>
    <submittedName>
        <fullName evidence="1">Uncharacterized protein</fullName>
    </submittedName>
</protein>
<organism evidence="1 2">
    <name type="scientific">Prochlorococcus marinus str. PAC1</name>
    <dbReference type="NCBI Taxonomy" id="59924"/>
    <lineage>
        <taxon>Bacteria</taxon>
        <taxon>Bacillati</taxon>
        <taxon>Cyanobacteriota</taxon>
        <taxon>Cyanophyceae</taxon>
        <taxon>Synechococcales</taxon>
        <taxon>Prochlorococcaceae</taxon>
        <taxon>Prochlorococcus</taxon>
    </lineage>
</organism>
<dbReference type="RefSeq" id="WP_036905432.1">
    <property type="nucleotide sequence ID" value="NZ_CP138967.1"/>
</dbReference>
<sequence length="129" mass="14783">MISEVLPTDKVQDLLDHGSIHSSIGGQFSFRVLGPCCRLYDREELPWPCCRLSWRSKEPSWRRIGKRLVADIAAQKCPSYSVEIIQPGVKPTKTILTLFASRLDTNIQEWWYSKHPRSRDISNIAPQSS</sequence>
<reference evidence="2" key="1">
    <citation type="journal article" date="2014" name="Sci. Data">
        <title>Genomes of diverse isolates of the marine cyanobacterium Prochlorococcus.</title>
        <authorList>
            <person name="Biller S."/>
            <person name="Berube P."/>
            <person name="Thompson J."/>
            <person name="Kelly L."/>
            <person name="Roggensack S."/>
            <person name="Awad L."/>
            <person name="Roache-Johnson K."/>
            <person name="Ding H."/>
            <person name="Giovannoni S.J."/>
            <person name="Moore L.R."/>
            <person name="Chisholm S.W."/>
        </authorList>
    </citation>
    <scope>NUCLEOTIDE SEQUENCE [LARGE SCALE GENOMIC DNA]</scope>
    <source>
        <strain evidence="2">PAC1</strain>
    </source>
</reference>
<evidence type="ECO:0000313" key="2">
    <source>
        <dbReference type="Proteomes" id="UP000030392"/>
    </source>
</evidence>
<gene>
    <name evidence="1" type="ORF">EV03_0843</name>
</gene>
<dbReference type="AlphaFoldDB" id="A0A0A2C3H7"/>